<keyword evidence="9" id="KW-1185">Reference proteome</keyword>
<evidence type="ECO:0000256" key="3">
    <source>
        <dbReference type="ARBA" id="ARBA00022692"/>
    </source>
</evidence>
<keyword evidence="4 7" id="KW-1133">Transmembrane helix</keyword>
<comment type="subcellular location">
    <subcellularLocation>
        <location evidence="1">Cell membrane</location>
        <topology evidence="1">Multi-pass membrane protein</topology>
    </subcellularLocation>
</comment>
<gene>
    <name evidence="8" type="ORF">SERIO_v1c00770</name>
</gene>
<evidence type="ECO:0000256" key="4">
    <source>
        <dbReference type="ARBA" id="ARBA00022989"/>
    </source>
</evidence>
<feature type="transmembrane region" description="Helical" evidence="7">
    <location>
        <begin position="161"/>
        <end position="179"/>
    </location>
</feature>
<feature type="transmembrane region" description="Helical" evidence="7">
    <location>
        <begin position="31"/>
        <end position="52"/>
    </location>
</feature>
<dbReference type="GO" id="GO:0005886">
    <property type="term" value="C:plasma membrane"/>
    <property type="evidence" value="ECO:0007669"/>
    <property type="project" value="UniProtKB-SubCell"/>
</dbReference>
<accession>A0A0H3XK17</accession>
<reference evidence="8 9" key="1">
    <citation type="journal article" date="2015" name="Genome Biol. Evol.">
        <title>Found and Lost: The Fates of Horizontally Acquired Genes in Arthropod-Symbiotic Spiroplasma.</title>
        <authorList>
            <person name="Lo W.S."/>
            <person name="Gasparich G.E."/>
            <person name="Kuo C.H."/>
        </authorList>
    </citation>
    <scope>NUCLEOTIDE SEQUENCE [LARGE SCALE GENOMIC DNA]</scope>
    <source>
        <strain evidence="9">TDA-040725-5</strain>
    </source>
</reference>
<feature type="coiled-coil region" evidence="6">
    <location>
        <begin position="380"/>
        <end position="448"/>
    </location>
</feature>
<keyword evidence="3 7" id="KW-0812">Transmembrane</keyword>
<evidence type="ECO:0000256" key="6">
    <source>
        <dbReference type="SAM" id="Coils"/>
    </source>
</evidence>
<evidence type="ECO:0000313" key="8">
    <source>
        <dbReference type="EMBL" id="AKM53679.1"/>
    </source>
</evidence>
<evidence type="ECO:0000256" key="1">
    <source>
        <dbReference type="ARBA" id="ARBA00004651"/>
    </source>
</evidence>
<sequence>MNQAIKNNSWLLTQKTRIFFRSNEFKTKMNYVKASICAIIAGAILSFIIIGANDANPLLFFKYVFSLAFQPLMLDQTLTYWAIYIVAGLSVAIGFKAGLFNIGAPGQMLLAGSMSLVLGLKNPHISQGGGVVSALIISILVGSCLAAIAGALKAYFNIHEVVTTIMLNWIVWYVMKWMFMNQSFGLWEASRNSTKDITQVTDNFNLALNGQNWIIPFIIAIILLALAIFVINYTVLGFRIKAVGKSRDASLYAGTNVKFYMIVSMAISGGLAGVLGMLYYMTQSTVLQFTTDALPTVGFDAIAVALVAFTNGLSILPIALLWVIIKTSAMSTTQLPAFQMSKQMGQLIFGIIIYMTAISALFIYLKPILWIRRCFNIYHNKDARSEYQKYRLKIKEYKKEIKNINKEYYVQLKALKAKGNKEEVLNYKEEVNSQLTNLVGRINNLKTEINFFIQKRYKDSFMEGRKAIRTSYNNAIFGSIAAAMDRYVQANTEYTLKKQQVAFAKRHYEQTVKELTGKAKHECYELLNNYKKDAYLQLTNLHSAYSELISRQNEEIKVLKESYYPIFDQIHHQYENDHVLLKQHEKETMAKLNSEVKALKVKHKQQLYDLKQQQKVVKQQIKAQLKELKLARDNDPVLKQQVATIKENLNLKLQELKKEHLANLGKLRIEQRNELPELRNKYNHEVSLIIQAVKDDNKLLRQELLRKKETYKKAKLAQKGGQ</sequence>
<keyword evidence="5 7" id="KW-0472">Membrane</keyword>
<dbReference type="STRING" id="315358.SERIO_v1c00770"/>
<dbReference type="CDD" id="cd06580">
    <property type="entry name" value="TM_PBP1_transp_TpRbsC_like"/>
    <property type="match status" value="1"/>
</dbReference>
<dbReference type="AlphaFoldDB" id="A0A0H3XK17"/>
<feature type="transmembrane region" description="Helical" evidence="7">
    <location>
        <begin position="346"/>
        <end position="365"/>
    </location>
</feature>
<dbReference type="Proteomes" id="UP000035661">
    <property type="component" value="Chromosome"/>
</dbReference>
<dbReference type="EMBL" id="CP011856">
    <property type="protein sequence ID" value="AKM53679.1"/>
    <property type="molecule type" value="Genomic_DNA"/>
</dbReference>
<feature type="coiled-coil region" evidence="6">
    <location>
        <begin position="582"/>
        <end position="659"/>
    </location>
</feature>
<reference evidence="9" key="2">
    <citation type="submission" date="2015-06" db="EMBL/GenBank/DDBJ databases">
        <title>Complete genome sequence of Spiroplasma eriocheiris TDA-040725-5 (DSM 21848).</title>
        <authorList>
            <person name="Lo W.-S."/>
            <person name="Kuo C.-H."/>
        </authorList>
    </citation>
    <scope>NUCLEOTIDE SEQUENCE [LARGE SCALE GENOMIC DNA]</scope>
    <source>
        <strain evidence="9">TDA-040725-5</strain>
    </source>
</reference>
<dbReference type="RefSeq" id="WP_047790964.1">
    <property type="nucleotide sequence ID" value="NZ_CP011856.1"/>
</dbReference>
<dbReference type="KEGG" id="seri:SERIO_v1c00770"/>
<feature type="transmembrane region" description="Helical" evidence="7">
    <location>
        <begin position="124"/>
        <end position="149"/>
    </location>
</feature>
<evidence type="ECO:0000256" key="7">
    <source>
        <dbReference type="SAM" id="Phobius"/>
    </source>
</evidence>
<protein>
    <submittedName>
        <fullName evidence="8">Ribose/galactose ABC transporter permease</fullName>
    </submittedName>
</protein>
<feature type="transmembrane region" description="Helical" evidence="7">
    <location>
        <begin position="213"/>
        <end position="238"/>
    </location>
</feature>
<dbReference type="GO" id="GO:0022857">
    <property type="term" value="F:transmembrane transporter activity"/>
    <property type="evidence" value="ECO:0007669"/>
    <property type="project" value="InterPro"/>
</dbReference>
<organism evidence="8 9">
    <name type="scientific">Spiroplasma eriocheiris</name>
    <dbReference type="NCBI Taxonomy" id="315358"/>
    <lineage>
        <taxon>Bacteria</taxon>
        <taxon>Bacillati</taxon>
        <taxon>Mycoplasmatota</taxon>
        <taxon>Mollicutes</taxon>
        <taxon>Entomoplasmatales</taxon>
        <taxon>Spiroplasmataceae</taxon>
        <taxon>Spiroplasma</taxon>
    </lineage>
</organism>
<evidence type="ECO:0000256" key="5">
    <source>
        <dbReference type="ARBA" id="ARBA00023136"/>
    </source>
</evidence>
<evidence type="ECO:0000313" key="9">
    <source>
        <dbReference type="Proteomes" id="UP000035661"/>
    </source>
</evidence>
<keyword evidence="2" id="KW-1003">Cell membrane</keyword>
<dbReference type="PANTHER" id="PTHR47089:SF1">
    <property type="entry name" value="GUANOSINE ABC TRANSPORTER PERMEASE PROTEIN NUPP"/>
    <property type="match status" value="1"/>
</dbReference>
<feature type="transmembrane region" description="Helical" evidence="7">
    <location>
        <begin position="259"/>
        <end position="281"/>
    </location>
</feature>
<proteinExistence type="predicted"/>
<dbReference type="PANTHER" id="PTHR47089">
    <property type="entry name" value="ABC TRANSPORTER, PERMEASE PROTEIN"/>
    <property type="match status" value="1"/>
</dbReference>
<dbReference type="Pfam" id="PF02653">
    <property type="entry name" value="BPD_transp_2"/>
    <property type="match status" value="1"/>
</dbReference>
<dbReference type="PATRIC" id="fig|743698.3.peg.79"/>
<dbReference type="InterPro" id="IPR001851">
    <property type="entry name" value="ABC_transp_permease"/>
</dbReference>
<evidence type="ECO:0000256" key="2">
    <source>
        <dbReference type="ARBA" id="ARBA00022475"/>
    </source>
</evidence>
<name>A0A0H3XK17_9MOLU</name>
<feature type="transmembrane region" description="Helical" evidence="7">
    <location>
        <begin position="301"/>
        <end position="325"/>
    </location>
</feature>
<keyword evidence="6" id="KW-0175">Coiled coil</keyword>